<dbReference type="GO" id="GO:0016874">
    <property type="term" value="F:ligase activity"/>
    <property type="evidence" value="ECO:0007669"/>
    <property type="project" value="UniProtKB-KW"/>
</dbReference>
<protein>
    <submittedName>
        <fullName evidence="2">Phenylacetate-CoA ligase</fullName>
    </submittedName>
</protein>
<evidence type="ECO:0000313" key="2">
    <source>
        <dbReference type="EMBL" id="SHJ39796.1"/>
    </source>
</evidence>
<keyword evidence="2" id="KW-0436">Ligase</keyword>
<evidence type="ECO:0000259" key="1">
    <source>
        <dbReference type="Pfam" id="PF00501"/>
    </source>
</evidence>
<name>A0A1M6IZB6_9CLOT</name>
<dbReference type="SUPFAM" id="SSF56801">
    <property type="entry name" value="Acetyl-CoA synthetase-like"/>
    <property type="match status" value="1"/>
</dbReference>
<dbReference type="InterPro" id="IPR042099">
    <property type="entry name" value="ANL_N_sf"/>
</dbReference>
<organism evidence="2 3">
    <name type="scientific">Clostridium cavendishii DSM 21758</name>
    <dbReference type="NCBI Taxonomy" id="1121302"/>
    <lineage>
        <taxon>Bacteria</taxon>
        <taxon>Bacillati</taxon>
        <taxon>Bacillota</taxon>
        <taxon>Clostridia</taxon>
        <taxon>Eubacteriales</taxon>
        <taxon>Clostridiaceae</taxon>
        <taxon>Clostridium</taxon>
    </lineage>
</organism>
<dbReference type="EMBL" id="FQZB01000008">
    <property type="protein sequence ID" value="SHJ39796.1"/>
    <property type="molecule type" value="Genomic_DNA"/>
</dbReference>
<dbReference type="Gene3D" id="3.40.50.12780">
    <property type="entry name" value="N-terminal domain of ligase-like"/>
    <property type="match status" value="1"/>
</dbReference>
<dbReference type="PANTHER" id="PTHR43845">
    <property type="entry name" value="BLR5969 PROTEIN"/>
    <property type="match status" value="1"/>
</dbReference>
<sequence>MDSNSQLITKLNSALQIATKANFYKDRLGNIEIKSLDDFSKLPLTTKEDLRKLKPMEALTVDIEDLFQYHESFGTTGEPVSTWLTEKDFNAYGDQLNEFGVNFKSTDIVLNRFPYAISVPAHIFTNAIHKKGACVIPVSKASAISPLKRVANLIYKLRPSILTGIPDELIKLNKVAKFMDISLKDLGCIRAICTAGEMLSEGRKAKLESIFGAKVYNYYGCTECGNMAASCDEGHLHISKDFYVEILDPVTLKPVKEGKGKIIVTTLNKEAFPMIRYDLGDIGEIKYEKCSCGNDRPVLIHHGREIDLIKTSKGTITFKELQEEIFKLPNSVVGDVFRVKIQNDEVIVECEADEELDNSNSNLNLPIEVKIKRFNHGEILNIDNLIEIKPIAKPKYVEYVD</sequence>
<dbReference type="Pfam" id="PF00501">
    <property type="entry name" value="AMP-binding"/>
    <property type="match status" value="1"/>
</dbReference>
<feature type="domain" description="AMP-dependent synthetase/ligase" evidence="1">
    <location>
        <begin position="55"/>
        <end position="264"/>
    </location>
</feature>
<gene>
    <name evidence="2" type="ORF">SAMN02745163_01864</name>
</gene>
<evidence type="ECO:0000313" key="3">
    <source>
        <dbReference type="Proteomes" id="UP000184310"/>
    </source>
</evidence>
<dbReference type="Proteomes" id="UP000184310">
    <property type="component" value="Unassembled WGS sequence"/>
</dbReference>
<dbReference type="InterPro" id="IPR000873">
    <property type="entry name" value="AMP-dep_synth/lig_dom"/>
</dbReference>
<keyword evidence="3" id="KW-1185">Reference proteome</keyword>
<dbReference type="AlphaFoldDB" id="A0A1M6IZB6"/>
<accession>A0A1M6IZB6</accession>
<proteinExistence type="predicted"/>
<dbReference type="PANTHER" id="PTHR43845:SF1">
    <property type="entry name" value="BLR5969 PROTEIN"/>
    <property type="match status" value="1"/>
</dbReference>
<reference evidence="2 3" key="1">
    <citation type="submission" date="2016-11" db="EMBL/GenBank/DDBJ databases">
        <authorList>
            <person name="Jaros S."/>
            <person name="Januszkiewicz K."/>
            <person name="Wedrychowicz H."/>
        </authorList>
    </citation>
    <scope>NUCLEOTIDE SEQUENCE [LARGE SCALE GENOMIC DNA]</scope>
    <source>
        <strain evidence="2 3">DSM 21758</strain>
    </source>
</reference>
<dbReference type="STRING" id="1121302.SAMN02745163_01864"/>